<accession>A0AC61SCD2</accession>
<comment type="caution">
    <text evidence="1">The sequence shown here is derived from an EMBL/GenBank/DDBJ whole genome shotgun (WGS) entry which is preliminary data.</text>
</comment>
<proteinExistence type="predicted"/>
<name>A0AC61SCD2_9EURY</name>
<dbReference type="EMBL" id="QYBA01000056">
    <property type="protein sequence ID" value="TKY92227.1"/>
    <property type="molecule type" value="Genomic_DNA"/>
</dbReference>
<dbReference type="Proteomes" id="UP000315423">
    <property type="component" value="Unassembled WGS sequence"/>
</dbReference>
<organism evidence="1 2">
    <name type="scientific">Candidatus Methanomarinus sp</name>
    <dbReference type="NCBI Taxonomy" id="3386244"/>
    <lineage>
        <taxon>Archaea</taxon>
        <taxon>Methanobacteriati</taxon>
        <taxon>Methanobacteriota</taxon>
        <taxon>Stenosarchaea group</taxon>
        <taxon>Methanomicrobia</taxon>
        <taxon>Methanosarcinales</taxon>
        <taxon>ANME-2 cluster</taxon>
        <taxon>Candidatus Methanocomedenaceae</taxon>
        <taxon>Candidatus Methanomarinus</taxon>
    </lineage>
</organism>
<reference evidence="1" key="1">
    <citation type="submission" date="2018-09" db="EMBL/GenBank/DDBJ databases">
        <title>A genomic encyclopedia of anaerobic methanotrophic archaea.</title>
        <authorList>
            <person name="Skennerton C.T."/>
            <person name="Chadwick G.L."/>
            <person name="Laso-Perez R."/>
            <person name="Leu A.O."/>
            <person name="Speth D.R."/>
            <person name="Yu H."/>
            <person name="Morgan-Lang C."/>
            <person name="Hatzenpichler R."/>
            <person name="Goudeau D."/>
            <person name="Malmstrom R."/>
            <person name="Woyke T."/>
            <person name="Hallam S."/>
            <person name="Tyson G.W."/>
            <person name="Wegener G."/>
            <person name="Boetius A."/>
            <person name="Orphan V.J."/>
        </authorList>
    </citation>
    <scope>NUCLEOTIDE SEQUENCE</scope>
    <source>
        <strain evidence="1">CONS3730D10UFb2</strain>
    </source>
</reference>
<sequence>MIQHNKPVIIILVLLLIIVIPISVSIGSSDIFPVLTAKILLSQFIPIEQLWTESQEAIIMDVRLPRVLLAGLVGAALATAGCALQGLLKNPMADPYIIGISSGAGLGAAISMFIFALPVQLISFILALMTIFTVYNISRVAGKVPVDILLLSGIAIGLFLNAITSWIIFKTESPHQLIAWLMGGFWVVLWSEVKITGVLVIVGVLMLYRYAWSLNVMLMGEEQAQYMGVDIERVKLYVLILSSLITAAAVSVSGLIGFVGLIIPHIMRIIVGPDHRILFPASTLMGAIFLIFADTLTRTDSILCLLGLPVGIVTAMFGAPFFIYLLRKRRKTLYA</sequence>
<protein>
    <submittedName>
        <fullName evidence="1">Iron ABC transporter</fullName>
    </submittedName>
</protein>
<evidence type="ECO:0000313" key="1">
    <source>
        <dbReference type="EMBL" id="TKY92227.1"/>
    </source>
</evidence>
<evidence type="ECO:0000313" key="2">
    <source>
        <dbReference type="Proteomes" id="UP000315423"/>
    </source>
</evidence>
<gene>
    <name evidence="1" type="ORF">C5S46_01735</name>
</gene>